<evidence type="ECO:0000313" key="1">
    <source>
        <dbReference type="EMBL" id="CAL1378031.1"/>
    </source>
</evidence>
<dbReference type="AlphaFoldDB" id="A0AAV2DWH9"/>
<reference evidence="1 2" key="1">
    <citation type="submission" date="2024-04" db="EMBL/GenBank/DDBJ databases">
        <authorList>
            <person name="Fracassetti M."/>
        </authorList>
    </citation>
    <scope>NUCLEOTIDE SEQUENCE [LARGE SCALE GENOMIC DNA]</scope>
</reference>
<protein>
    <submittedName>
        <fullName evidence="1">Uncharacterized protein</fullName>
    </submittedName>
</protein>
<sequence>MQRSSGFYAATPVATPKVVEAAVAAVKQEQGVSIKQEAEAPGGIYGGSGDPQTCCCHELHQARRGSGVLSLHRWLMSRPCL</sequence>
<organism evidence="1 2">
    <name type="scientific">Linum trigynum</name>
    <dbReference type="NCBI Taxonomy" id="586398"/>
    <lineage>
        <taxon>Eukaryota</taxon>
        <taxon>Viridiplantae</taxon>
        <taxon>Streptophyta</taxon>
        <taxon>Embryophyta</taxon>
        <taxon>Tracheophyta</taxon>
        <taxon>Spermatophyta</taxon>
        <taxon>Magnoliopsida</taxon>
        <taxon>eudicotyledons</taxon>
        <taxon>Gunneridae</taxon>
        <taxon>Pentapetalae</taxon>
        <taxon>rosids</taxon>
        <taxon>fabids</taxon>
        <taxon>Malpighiales</taxon>
        <taxon>Linaceae</taxon>
        <taxon>Linum</taxon>
    </lineage>
</organism>
<dbReference type="Proteomes" id="UP001497516">
    <property type="component" value="Chromosome 3"/>
</dbReference>
<dbReference type="EMBL" id="OZ034816">
    <property type="protein sequence ID" value="CAL1378031.1"/>
    <property type="molecule type" value="Genomic_DNA"/>
</dbReference>
<name>A0AAV2DWH9_9ROSI</name>
<accession>A0AAV2DWH9</accession>
<gene>
    <name evidence="1" type="ORF">LTRI10_LOCUS19638</name>
</gene>
<keyword evidence="2" id="KW-1185">Reference proteome</keyword>
<proteinExistence type="predicted"/>
<evidence type="ECO:0000313" key="2">
    <source>
        <dbReference type="Proteomes" id="UP001497516"/>
    </source>
</evidence>